<dbReference type="Proteomes" id="UP000615446">
    <property type="component" value="Unassembled WGS sequence"/>
</dbReference>
<reference evidence="1" key="1">
    <citation type="submission" date="2019-10" db="EMBL/GenBank/DDBJ databases">
        <title>Conservation and host-specific expression of non-tandemly repeated heterogenous ribosome RNA gene in arbuscular mycorrhizal fungi.</title>
        <authorList>
            <person name="Maeda T."/>
            <person name="Kobayashi Y."/>
            <person name="Nakagawa T."/>
            <person name="Ezawa T."/>
            <person name="Yamaguchi K."/>
            <person name="Bino T."/>
            <person name="Nishimoto Y."/>
            <person name="Shigenobu S."/>
            <person name="Kawaguchi M."/>
        </authorList>
    </citation>
    <scope>NUCLEOTIDE SEQUENCE</scope>
    <source>
        <strain evidence="1">HR1</strain>
    </source>
</reference>
<accession>A0A8H3L3Q9</accession>
<comment type="caution">
    <text evidence="1">The sequence shown here is derived from an EMBL/GenBank/DDBJ whole genome shotgun (WGS) entry which is preliminary data.</text>
</comment>
<dbReference type="AlphaFoldDB" id="A0A8H3L3Q9"/>
<name>A0A8H3L3Q9_9GLOM</name>
<evidence type="ECO:0008006" key="3">
    <source>
        <dbReference type="Google" id="ProtNLM"/>
    </source>
</evidence>
<proteinExistence type="predicted"/>
<protein>
    <recommendedName>
        <fullName evidence="3">F-box domain-containing protein</fullName>
    </recommendedName>
</protein>
<dbReference type="EMBL" id="BLAL01000040">
    <property type="protein sequence ID" value="GES78659.1"/>
    <property type="molecule type" value="Genomic_DNA"/>
</dbReference>
<dbReference type="OrthoDB" id="2362823at2759"/>
<dbReference type="Gene3D" id="3.80.10.10">
    <property type="entry name" value="Ribonuclease Inhibitor"/>
    <property type="match status" value="1"/>
</dbReference>
<sequence length="490" mass="58827">MSKLNNDILYLIFEELQDYSYFLFSCLMVNRLWCETAIPVLWRDPWRYFCYLTNKSPLYSVITSYLSDDIKEFLTKEGIHILSQSLTFDYLSFCRSINVDFIYDIISIGSSSEYNRFLLQEEIYHLLMRKCPEIKYLDIRGSYQIFYLPEAESRLVSLCELTCNTSIEPNYFYKLARICQHIQRIIIINKNPEVNHGSVKLIEVQKNLKYFRLEDDIDEENYITSNYPYAEIFHALKEHANTLDHVNISLWYEYSYNDSDYIFLQYTLLELYKLKTLDISSLIFLYSKDFEEKLEMVAYNNLEIFEIGVIDIHYVACIIKNSKYLRKLIIYDYYEDYDDDFNNKTLNLIRTIYENCYLIEYLSIPVFPFIGSHLNEFEKLLKKCQKLRSLVFKDTECYERKVEIKDGEYLTNLLIKAASMSLREIVFNYEIRFSLKTLETFFEGWRGRPAIFISVYGNYYQSDGNVYRSDNYMKLINKYKIEGVINEFRN</sequence>
<evidence type="ECO:0000313" key="2">
    <source>
        <dbReference type="Proteomes" id="UP000615446"/>
    </source>
</evidence>
<dbReference type="InterPro" id="IPR032675">
    <property type="entry name" value="LRR_dom_sf"/>
</dbReference>
<dbReference type="SUPFAM" id="SSF52047">
    <property type="entry name" value="RNI-like"/>
    <property type="match status" value="1"/>
</dbReference>
<evidence type="ECO:0000313" key="1">
    <source>
        <dbReference type="EMBL" id="GES78659.1"/>
    </source>
</evidence>
<organism evidence="1 2">
    <name type="scientific">Rhizophagus clarus</name>
    <dbReference type="NCBI Taxonomy" id="94130"/>
    <lineage>
        <taxon>Eukaryota</taxon>
        <taxon>Fungi</taxon>
        <taxon>Fungi incertae sedis</taxon>
        <taxon>Mucoromycota</taxon>
        <taxon>Glomeromycotina</taxon>
        <taxon>Glomeromycetes</taxon>
        <taxon>Glomerales</taxon>
        <taxon>Glomeraceae</taxon>
        <taxon>Rhizophagus</taxon>
    </lineage>
</organism>
<gene>
    <name evidence="1" type="ORF">RCL2_000597300</name>
</gene>